<evidence type="ECO:0000256" key="1">
    <source>
        <dbReference type="ARBA" id="ARBA00023002"/>
    </source>
</evidence>
<dbReference type="Gene3D" id="3.30.1060.10">
    <property type="entry name" value="Peptide methionine sulphoxide reductase MsrA"/>
    <property type="match status" value="1"/>
</dbReference>
<dbReference type="EC" id="1.8.4.11" evidence="2"/>
<dbReference type="AlphaFoldDB" id="A0A4D6KG27"/>
<dbReference type="InterPro" id="IPR002569">
    <property type="entry name" value="Met_Sox_Rdtase_MsrA_dom"/>
</dbReference>
<accession>A0A4D6KG27</accession>
<sequence length="176" mass="19656">MSEPQTATVAGGCFWCTEAVFKQIEGVESITSGYAGGHVADPSYDAVCSGETGHAECVQVEYDPDVIDYGDVLTVFFATHDPTTKNRQGPDVGSQYRSAVFYHDEAQRETVEAMIDDLGDQYSDPIVTEVEPLETFYPAEQYHQDYYERNPDQGYCAVNIDPKLEKLNEQFRELLA</sequence>
<dbReference type="Proteomes" id="UP000297053">
    <property type="component" value="Chromosome"/>
</dbReference>
<proteinExistence type="inferred from homology"/>
<dbReference type="GeneID" id="42178119"/>
<comment type="catalytic activity">
    <reaction evidence="2">
        <text>[thioredoxin]-disulfide + L-methionine + H2O = L-methionine (S)-S-oxide + [thioredoxin]-dithiol</text>
        <dbReference type="Rhea" id="RHEA:19993"/>
        <dbReference type="Rhea" id="RHEA-COMP:10698"/>
        <dbReference type="Rhea" id="RHEA-COMP:10700"/>
        <dbReference type="ChEBI" id="CHEBI:15377"/>
        <dbReference type="ChEBI" id="CHEBI:29950"/>
        <dbReference type="ChEBI" id="CHEBI:50058"/>
        <dbReference type="ChEBI" id="CHEBI:57844"/>
        <dbReference type="ChEBI" id="CHEBI:58772"/>
        <dbReference type="EC" id="1.8.4.11"/>
    </reaction>
</comment>
<evidence type="ECO:0000313" key="4">
    <source>
        <dbReference type="EMBL" id="QCD64883.1"/>
    </source>
</evidence>
<dbReference type="RefSeq" id="WP_012807720.1">
    <property type="nucleotide sequence ID" value="NZ_CP039375.1"/>
</dbReference>
<dbReference type="OMA" id="LFWESHD"/>
<feature type="active site" evidence="2">
    <location>
        <position position="13"/>
    </location>
</feature>
<reference evidence="4 5" key="2">
    <citation type="submission" date="2019-04" db="EMBL/GenBank/DDBJ databases">
        <authorList>
            <person name="Yang S."/>
            <person name="Wei W."/>
        </authorList>
    </citation>
    <scope>NUCLEOTIDE SEQUENCE [LARGE SCALE GENOMIC DNA]</scope>
    <source>
        <strain evidence="5">ZP60</strain>
    </source>
</reference>
<evidence type="ECO:0000259" key="3">
    <source>
        <dbReference type="Pfam" id="PF01625"/>
    </source>
</evidence>
<dbReference type="PANTHER" id="PTHR43774">
    <property type="entry name" value="PEPTIDE METHIONINE SULFOXIDE REDUCTASE"/>
    <property type="match status" value="1"/>
</dbReference>
<dbReference type="InterPro" id="IPR036509">
    <property type="entry name" value="Met_Sox_Rdtase_MsrA_sf"/>
</dbReference>
<dbReference type="NCBIfam" id="TIGR00401">
    <property type="entry name" value="msrA"/>
    <property type="match status" value="1"/>
</dbReference>
<dbReference type="GeneID" id="8409688"/>
<comment type="catalytic activity">
    <reaction evidence="2">
        <text>L-methionyl-[protein] + [thioredoxin]-disulfide + H2O = L-methionyl-(S)-S-oxide-[protein] + [thioredoxin]-dithiol</text>
        <dbReference type="Rhea" id="RHEA:14217"/>
        <dbReference type="Rhea" id="RHEA-COMP:10698"/>
        <dbReference type="Rhea" id="RHEA-COMP:10700"/>
        <dbReference type="Rhea" id="RHEA-COMP:12313"/>
        <dbReference type="Rhea" id="RHEA-COMP:12315"/>
        <dbReference type="ChEBI" id="CHEBI:15377"/>
        <dbReference type="ChEBI" id="CHEBI:16044"/>
        <dbReference type="ChEBI" id="CHEBI:29950"/>
        <dbReference type="ChEBI" id="CHEBI:44120"/>
        <dbReference type="ChEBI" id="CHEBI:50058"/>
        <dbReference type="EC" id="1.8.4.11"/>
    </reaction>
</comment>
<dbReference type="HAMAP" id="MF_01401">
    <property type="entry name" value="MsrA"/>
    <property type="match status" value="1"/>
</dbReference>
<name>A0A4D6KG27_9EURY</name>
<keyword evidence="1 2" id="KW-0560">Oxidoreductase</keyword>
<dbReference type="KEGG" id="halz:E5139_04245"/>
<reference evidence="4 5" key="1">
    <citation type="submission" date="2019-04" db="EMBL/GenBank/DDBJ databases">
        <title>Complete genome sequence of Arthrobacter sp. ZXY-2 associated with effective atrazine degradation and salt adaptation.</title>
        <authorList>
            <person name="Zhao X."/>
        </authorList>
    </citation>
    <scope>NUCLEOTIDE SEQUENCE [LARGE SCALE GENOMIC DNA]</scope>
    <source>
        <strain evidence="5">ZP60</strain>
    </source>
</reference>
<dbReference type="GO" id="GO:0008113">
    <property type="term" value="F:peptide-methionine (S)-S-oxide reductase activity"/>
    <property type="evidence" value="ECO:0007669"/>
    <property type="project" value="UniProtKB-UniRule"/>
</dbReference>
<dbReference type="PANTHER" id="PTHR43774:SF1">
    <property type="entry name" value="PEPTIDE METHIONINE SULFOXIDE REDUCTASE MSRA 2"/>
    <property type="match status" value="1"/>
</dbReference>
<dbReference type="Pfam" id="PF01625">
    <property type="entry name" value="PMSR"/>
    <property type="match status" value="1"/>
</dbReference>
<evidence type="ECO:0000256" key="2">
    <source>
        <dbReference type="HAMAP-Rule" id="MF_01401"/>
    </source>
</evidence>
<evidence type="ECO:0000313" key="5">
    <source>
        <dbReference type="Proteomes" id="UP000297053"/>
    </source>
</evidence>
<organism evidence="4 5">
    <name type="scientific">Halomicrobium mukohataei</name>
    <dbReference type="NCBI Taxonomy" id="57705"/>
    <lineage>
        <taxon>Archaea</taxon>
        <taxon>Methanobacteriati</taxon>
        <taxon>Methanobacteriota</taxon>
        <taxon>Stenosarchaea group</taxon>
        <taxon>Halobacteria</taxon>
        <taxon>Halobacteriales</taxon>
        <taxon>Haloarculaceae</taxon>
        <taxon>Halomicrobium</taxon>
    </lineage>
</organism>
<comment type="function">
    <text evidence="2">Has an important function as a repair enzyme for proteins that have been inactivated by oxidation. Catalyzes the reversible oxidation-reduction of methionine sulfoxide in proteins to methionine.</text>
</comment>
<gene>
    <name evidence="2 4" type="primary">msrA</name>
    <name evidence="4" type="ORF">E5139_04245</name>
</gene>
<dbReference type="SUPFAM" id="SSF55068">
    <property type="entry name" value="Peptide methionine sulfoxide reductase"/>
    <property type="match status" value="1"/>
</dbReference>
<protein>
    <recommendedName>
        <fullName evidence="2">Peptide methionine sulfoxide reductase MsrA</fullName>
        <shortName evidence="2">Protein-methionine-S-oxide reductase</shortName>
        <ecNumber evidence="2">1.8.4.11</ecNumber>
    </recommendedName>
    <alternativeName>
        <fullName evidence="2">Peptide-methionine (S)-S-oxide reductase</fullName>
        <shortName evidence="2">Peptide Met(O) reductase</shortName>
    </alternativeName>
</protein>
<feature type="domain" description="Peptide methionine sulphoxide reductase MsrA" evidence="3">
    <location>
        <begin position="6"/>
        <end position="156"/>
    </location>
</feature>
<dbReference type="EMBL" id="CP039375">
    <property type="protein sequence ID" value="QCD64883.1"/>
    <property type="molecule type" value="Genomic_DNA"/>
</dbReference>
<comment type="similarity">
    <text evidence="2">Belongs to the MsrA Met sulfoxide reductase family.</text>
</comment>